<dbReference type="PANTHER" id="PTHR10472">
    <property type="entry name" value="D-TYROSYL-TRNA TYR DEACYLASE"/>
    <property type="match status" value="1"/>
</dbReference>
<accession>A0A0D3J3I4</accession>
<dbReference type="Gene3D" id="3.50.80.10">
    <property type="entry name" value="D-tyrosyl-tRNA(Tyr) deacylase"/>
    <property type="match status" value="1"/>
</dbReference>
<dbReference type="KEGG" id="ehx:EMIHUDRAFT_432264"/>
<dbReference type="SUPFAM" id="SSF69500">
    <property type="entry name" value="DTD-like"/>
    <property type="match status" value="1"/>
</dbReference>
<keyword evidence="8" id="KW-1185">Reference proteome</keyword>
<evidence type="ECO:0000256" key="1">
    <source>
        <dbReference type="ARBA" id="ARBA00009673"/>
    </source>
</evidence>
<dbReference type="PaxDb" id="2903-EOD18069"/>
<comment type="similarity">
    <text evidence="1 5">Belongs to the DTD family.</text>
</comment>
<keyword evidence="5" id="KW-0963">Cytoplasm</keyword>
<evidence type="ECO:0000313" key="7">
    <source>
        <dbReference type="EnsemblProtists" id="EOD18069"/>
    </source>
</evidence>
<dbReference type="HOGENOM" id="CLU_076901_0_4_1"/>
<evidence type="ECO:0000256" key="4">
    <source>
        <dbReference type="ARBA" id="ARBA00048018"/>
    </source>
</evidence>
<sequence>MRLVLQRVVSASVSVDGAEVSTIGRGLLALVGLHEEDGAEDLLYCARKLCGAKLWENESGKSWRQSVRQMEYEILLVSQFTLFGEVTNKKHVPDFKASMKTAEATRTYHEFKALVAREYGGEARIKDGVFGAKMAVSLVNDGPVTLVVDSPRHRAEREAGARGEEPDEREAEAKA</sequence>
<evidence type="ECO:0000256" key="6">
    <source>
        <dbReference type="SAM" id="MobiDB-lite"/>
    </source>
</evidence>
<reference evidence="8" key="1">
    <citation type="journal article" date="2013" name="Nature">
        <title>Pan genome of the phytoplankton Emiliania underpins its global distribution.</title>
        <authorList>
            <person name="Read B.A."/>
            <person name="Kegel J."/>
            <person name="Klute M.J."/>
            <person name="Kuo A."/>
            <person name="Lefebvre S.C."/>
            <person name="Maumus F."/>
            <person name="Mayer C."/>
            <person name="Miller J."/>
            <person name="Monier A."/>
            <person name="Salamov A."/>
            <person name="Young J."/>
            <person name="Aguilar M."/>
            <person name="Claverie J.M."/>
            <person name="Frickenhaus S."/>
            <person name="Gonzalez K."/>
            <person name="Herman E.K."/>
            <person name="Lin Y.C."/>
            <person name="Napier J."/>
            <person name="Ogata H."/>
            <person name="Sarno A.F."/>
            <person name="Shmutz J."/>
            <person name="Schroeder D."/>
            <person name="de Vargas C."/>
            <person name="Verret F."/>
            <person name="von Dassow P."/>
            <person name="Valentin K."/>
            <person name="Van de Peer Y."/>
            <person name="Wheeler G."/>
            <person name="Dacks J.B."/>
            <person name="Delwiche C.F."/>
            <person name="Dyhrman S.T."/>
            <person name="Glockner G."/>
            <person name="John U."/>
            <person name="Richards T."/>
            <person name="Worden A.Z."/>
            <person name="Zhang X."/>
            <person name="Grigoriev I.V."/>
            <person name="Allen A.E."/>
            <person name="Bidle K."/>
            <person name="Borodovsky M."/>
            <person name="Bowler C."/>
            <person name="Brownlee C."/>
            <person name="Cock J.M."/>
            <person name="Elias M."/>
            <person name="Gladyshev V.N."/>
            <person name="Groth M."/>
            <person name="Guda C."/>
            <person name="Hadaegh A."/>
            <person name="Iglesias-Rodriguez M.D."/>
            <person name="Jenkins J."/>
            <person name="Jones B.M."/>
            <person name="Lawson T."/>
            <person name="Leese F."/>
            <person name="Lindquist E."/>
            <person name="Lobanov A."/>
            <person name="Lomsadze A."/>
            <person name="Malik S.B."/>
            <person name="Marsh M.E."/>
            <person name="Mackinder L."/>
            <person name="Mock T."/>
            <person name="Mueller-Roeber B."/>
            <person name="Pagarete A."/>
            <person name="Parker M."/>
            <person name="Probert I."/>
            <person name="Quesneville H."/>
            <person name="Raines C."/>
            <person name="Rensing S.A."/>
            <person name="Riano-Pachon D.M."/>
            <person name="Richier S."/>
            <person name="Rokitta S."/>
            <person name="Shiraiwa Y."/>
            <person name="Soanes D.M."/>
            <person name="van der Giezen M."/>
            <person name="Wahlund T.M."/>
            <person name="Williams B."/>
            <person name="Wilson W."/>
            <person name="Wolfe G."/>
            <person name="Wurch L.L."/>
        </authorList>
    </citation>
    <scope>NUCLEOTIDE SEQUENCE</scope>
</reference>
<comment type="catalytic activity">
    <reaction evidence="3">
        <text>glycyl-tRNA(Ala) + H2O = tRNA(Ala) + glycine + H(+)</text>
        <dbReference type="Rhea" id="RHEA:53744"/>
        <dbReference type="Rhea" id="RHEA-COMP:9657"/>
        <dbReference type="Rhea" id="RHEA-COMP:13640"/>
        <dbReference type="ChEBI" id="CHEBI:15377"/>
        <dbReference type="ChEBI" id="CHEBI:15378"/>
        <dbReference type="ChEBI" id="CHEBI:57305"/>
        <dbReference type="ChEBI" id="CHEBI:78442"/>
        <dbReference type="ChEBI" id="CHEBI:78522"/>
        <dbReference type="EC" id="3.1.1.96"/>
    </reaction>
</comment>
<protein>
    <recommendedName>
        <fullName evidence="2 5">D-aminoacyl-tRNA deacylase</fullName>
        <ecNumber evidence="2 5">3.1.1.96</ecNumber>
    </recommendedName>
</protein>
<dbReference type="AlphaFoldDB" id="A0A0D3J3I4"/>
<name>A0A0D3J3I4_EMIH1</name>
<evidence type="ECO:0000313" key="8">
    <source>
        <dbReference type="Proteomes" id="UP000013827"/>
    </source>
</evidence>
<evidence type="ECO:0000256" key="2">
    <source>
        <dbReference type="ARBA" id="ARBA00013056"/>
    </source>
</evidence>
<dbReference type="NCBIfam" id="TIGR00256">
    <property type="entry name" value="D-aminoacyl-tRNA deacylase"/>
    <property type="match status" value="1"/>
</dbReference>
<dbReference type="PANTHER" id="PTHR10472:SF5">
    <property type="entry name" value="D-AMINOACYL-TRNA DEACYLASE 1"/>
    <property type="match status" value="1"/>
</dbReference>
<dbReference type="FunFam" id="3.50.80.10:FF:000001">
    <property type="entry name" value="D-aminoacyl-tRNA deacylase"/>
    <property type="match status" value="1"/>
</dbReference>
<evidence type="ECO:0000256" key="3">
    <source>
        <dbReference type="ARBA" id="ARBA00047676"/>
    </source>
</evidence>
<organism evidence="7 8">
    <name type="scientific">Emiliania huxleyi (strain CCMP1516)</name>
    <dbReference type="NCBI Taxonomy" id="280463"/>
    <lineage>
        <taxon>Eukaryota</taxon>
        <taxon>Haptista</taxon>
        <taxon>Haptophyta</taxon>
        <taxon>Prymnesiophyceae</taxon>
        <taxon>Isochrysidales</taxon>
        <taxon>Noelaerhabdaceae</taxon>
        <taxon>Emiliania</taxon>
    </lineage>
</organism>
<keyword evidence="5" id="KW-0378">Hydrolase</keyword>
<dbReference type="EnsemblProtists" id="EOD18069">
    <property type="protein sequence ID" value="EOD18069"/>
    <property type="gene ID" value="EMIHUDRAFT_432264"/>
</dbReference>
<comment type="catalytic activity">
    <reaction evidence="4">
        <text>a D-aminoacyl-tRNA + H2O = a tRNA + a D-alpha-amino acid + H(+)</text>
        <dbReference type="Rhea" id="RHEA:13953"/>
        <dbReference type="Rhea" id="RHEA-COMP:10123"/>
        <dbReference type="Rhea" id="RHEA-COMP:10124"/>
        <dbReference type="ChEBI" id="CHEBI:15377"/>
        <dbReference type="ChEBI" id="CHEBI:15378"/>
        <dbReference type="ChEBI" id="CHEBI:59871"/>
        <dbReference type="ChEBI" id="CHEBI:78442"/>
        <dbReference type="ChEBI" id="CHEBI:79333"/>
        <dbReference type="EC" id="3.1.1.96"/>
    </reaction>
</comment>
<keyword evidence="5" id="KW-0694">RNA-binding</keyword>
<evidence type="ECO:0000256" key="5">
    <source>
        <dbReference type="RuleBase" id="RU003470"/>
    </source>
</evidence>
<dbReference type="RefSeq" id="XP_005770498.1">
    <property type="nucleotide sequence ID" value="XM_005770441.1"/>
</dbReference>
<feature type="region of interest" description="Disordered" evidence="6">
    <location>
        <begin position="150"/>
        <end position="175"/>
    </location>
</feature>
<dbReference type="GeneID" id="19046070"/>
<dbReference type="eggNOG" id="KOG3323">
    <property type="taxonomic scope" value="Eukaryota"/>
</dbReference>
<dbReference type="OMA" id="VFGADMK"/>
<reference evidence="7" key="2">
    <citation type="submission" date="2024-10" db="UniProtKB">
        <authorList>
            <consortium name="EnsemblProtists"/>
        </authorList>
    </citation>
    <scope>IDENTIFICATION</scope>
</reference>
<proteinExistence type="inferred from homology"/>
<dbReference type="EC" id="3.1.1.96" evidence="2 5"/>
<comment type="subcellular location">
    <subcellularLocation>
        <location evidence="5">Cytoplasm</location>
    </subcellularLocation>
</comment>
<feature type="compositionally biased region" description="Basic and acidic residues" evidence="6">
    <location>
        <begin position="150"/>
        <end position="164"/>
    </location>
</feature>
<feature type="compositionally biased region" description="Acidic residues" evidence="6">
    <location>
        <begin position="165"/>
        <end position="175"/>
    </location>
</feature>
<dbReference type="GO" id="GO:0005737">
    <property type="term" value="C:cytoplasm"/>
    <property type="evidence" value="ECO:0007669"/>
    <property type="project" value="UniProtKB-SubCell"/>
</dbReference>
<dbReference type="GO" id="GO:0000049">
    <property type="term" value="F:tRNA binding"/>
    <property type="evidence" value="ECO:0007669"/>
    <property type="project" value="UniProtKB-KW"/>
</dbReference>
<dbReference type="Proteomes" id="UP000013827">
    <property type="component" value="Unassembled WGS sequence"/>
</dbReference>
<dbReference type="InterPro" id="IPR023509">
    <property type="entry name" value="DTD-like_sf"/>
</dbReference>
<keyword evidence="5" id="KW-0820">tRNA-binding</keyword>
<dbReference type="Pfam" id="PF02580">
    <property type="entry name" value="Tyr_Deacylase"/>
    <property type="match status" value="1"/>
</dbReference>
<dbReference type="GO" id="GO:0051500">
    <property type="term" value="F:D-tyrosyl-tRNA(Tyr) deacylase activity"/>
    <property type="evidence" value="ECO:0007669"/>
    <property type="project" value="TreeGrafter"/>
</dbReference>
<dbReference type="STRING" id="2903.R1EB05"/>
<dbReference type="InterPro" id="IPR003732">
    <property type="entry name" value="Daa-tRNA_deacyls_DTD"/>
</dbReference>